<dbReference type="InterPro" id="IPR003591">
    <property type="entry name" value="Leu-rich_rpt_typical-subtyp"/>
</dbReference>
<dbReference type="KEGG" id="dzi:111276290"/>
<keyword evidence="3" id="KW-0812">Transmembrane</keyword>
<evidence type="ECO:0000313" key="8">
    <source>
        <dbReference type="RefSeq" id="XP_022717791.1"/>
    </source>
</evidence>
<dbReference type="InterPro" id="IPR001611">
    <property type="entry name" value="Leu-rich_rpt"/>
</dbReference>
<comment type="subcellular location">
    <subcellularLocation>
        <location evidence="1">Membrane</location>
        <topology evidence="1">Single-pass membrane protein</topology>
    </subcellularLocation>
</comment>
<dbReference type="SUPFAM" id="SSF52047">
    <property type="entry name" value="RNI-like"/>
    <property type="match status" value="1"/>
</dbReference>
<name>A0A6P5WQK2_DURZI</name>
<organism evidence="7 8">
    <name type="scientific">Durio zibethinus</name>
    <name type="common">Durian</name>
    <dbReference type="NCBI Taxonomy" id="66656"/>
    <lineage>
        <taxon>Eukaryota</taxon>
        <taxon>Viridiplantae</taxon>
        <taxon>Streptophyta</taxon>
        <taxon>Embryophyta</taxon>
        <taxon>Tracheophyta</taxon>
        <taxon>Spermatophyta</taxon>
        <taxon>Magnoliopsida</taxon>
        <taxon>eudicotyledons</taxon>
        <taxon>Gunneridae</taxon>
        <taxon>Pentapetalae</taxon>
        <taxon>rosids</taxon>
        <taxon>malvids</taxon>
        <taxon>Malvales</taxon>
        <taxon>Malvaceae</taxon>
        <taxon>Helicteroideae</taxon>
        <taxon>Durio</taxon>
    </lineage>
</organism>
<dbReference type="SUPFAM" id="SSF52058">
    <property type="entry name" value="L domain-like"/>
    <property type="match status" value="1"/>
</dbReference>
<dbReference type="InterPro" id="IPR032675">
    <property type="entry name" value="LRR_dom_sf"/>
</dbReference>
<keyword evidence="2" id="KW-0433">Leucine-rich repeat</keyword>
<dbReference type="Gene3D" id="3.80.10.10">
    <property type="entry name" value="Ribonuclease Inhibitor"/>
    <property type="match status" value="2"/>
</dbReference>
<dbReference type="Pfam" id="PF00560">
    <property type="entry name" value="LRR_1"/>
    <property type="match status" value="5"/>
</dbReference>
<evidence type="ECO:0000256" key="2">
    <source>
        <dbReference type="ARBA" id="ARBA00022614"/>
    </source>
</evidence>
<keyword evidence="7" id="KW-1185">Reference proteome</keyword>
<keyword evidence="5" id="KW-1133">Transmembrane helix</keyword>
<accession>A0A6P5WQK2</accession>
<dbReference type="PANTHER" id="PTHR48065">
    <property type="entry name" value="OS10G0469600 PROTEIN"/>
    <property type="match status" value="1"/>
</dbReference>
<evidence type="ECO:0000256" key="1">
    <source>
        <dbReference type="ARBA" id="ARBA00004167"/>
    </source>
</evidence>
<dbReference type="SMART" id="SM00369">
    <property type="entry name" value="LRR_TYP"/>
    <property type="match status" value="5"/>
</dbReference>
<dbReference type="Pfam" id="PF13855">
    <property type="entry name" value="LRR_8"/>
    <property type="match status" value="2"/>
</dbReference>
<evidence type="ECO:0000256" key="4">
    <source>
        <dbReference type="ARBA" id="ARBA00022737"/>
    </source>
</evidence>
<dbReference type="GO" id="GO:0016020">
    <property type="term" value="C:membrane"/>
    <property type="evidence" value="ECO:0007669"/>
    <property type="project" value="UniProtKB-SubCell"/>
</dbReference>
<protein>
    <submittedName>
        <fullName evidence="8">Receptor-like protein 12</fullName>
    </submittedName>
</protein>
<dbReference type="AlphaFoldDB" id="A0A6P5WQK2"/>
<dbReference type="GeneID" id="111276290"/>
<evidence type="ECO:0000256" key="3">
    <source>
        <dbReference type="ARBA" id="ARBA00022692"/>
    </source>
</evidence>
<proteinExistence type="predicted"/>
<reference evidence="8" key="1">
    <citation type="submission" date="2025-08" db="UniProtKB">
        <authorList>
            <consortium name="RefSeq"/>
        </authorList>
    </citation>
    <scope>IDENTIFICATION</scope>
    <source>
        <tissue evidence="8">Fruit stalk</tissue>
    </source>
</reference>
<evidence type="ECO:0000256" key="5">
    <source>
        <dbReference type="ARBA" id="ARBA00022989"/>
    </source>
</evidence>
<sequence length="400" mass="44570">MPSEIGNFTWLKHLCLDQNKFEGSIPSSLFNISSLQVIELGFNMLSVGHLSSYIFDHLPNLRWLYLSGSQISGRIPTSLFKCKKLEHIYLASNQLDGTVPLEVANLTSLKVLNIGANNLTGRFPTAPLSLHWLSVSENNLVGEMPSSICNLSSLLGLILDENNLGGTIPKCIGNLSSLLYIVLRKNNFHGKLPENFAKGCSLRGFEINNNQLEGSLPRSLGNCKDLELLDVGKNNLNDTFPNWLGNLDHLQVLVLRSNRFYGHVDNSKVTFSFTRLRVIDLSHNHFGGCLPTNFFENLQAIRERCEKKVKPEYMMDASADGVVYYIQNVIFTIKGLEIEFQALLTTWMVIDFSNNQFVGEIPNSLGELHSLIVLNLSHNSLTGPIPSSFGDLSELESLDL</sequence>
<dbReference type="RefSeq" id="XP_022717791.1">
    <property type="nucleotide sequence ID" value="XM_022862056.1"/>
</dbReference>
<keyword evidence="4" id="KW-0677">Repeat</keyword>
<gene>
    <name evidence="8" type="primary">LOC111276290</name>
</gene>
<keyword evidence="6" id="KW-0472">Membrane</keyword>
<evidence type="ECO:0000256" key="6">
    <source>
        <dbReference type="ARBA" id="ARBA00023136"/>
    </source>
</evidence>
<dbReference type="Proteomes" id="UP000515121">
    <property type="component" value="Unplaced"/>
</dbReference>
<evidence type="ECO:0000313" key="7">
    <source>
        <dbReference type="Proteomes" id="UP000515121"/>
    </source>
</evidence>
<dbReference type="OrthoDB" id="993748at2759"/>
<dbReference type="FunFam" id="3.80.10.10:FF:000095">
    <property type="entry name" value="LRR receptor-like serine/threonine-protein kinase GSO1"/>
    <property type="match status" value="1"/>
</dbReference>
<dbReference type="PANTHER" id="PTHR48065:SF5">
    <property type="entry name" value="RECEPTOR-LIKE PROTEIN CF-9 HOMOLOG"/>
    <property type="match status" value="1"/>
</dbReference>